<proteinExistence type="predicted"/>
<protein>
    <submittedName>
        <fullName evidence="1">Putative secreted protein</fullName>
    </submittedName>
</protein>
<organism evidence="1">
    <name type="scientific">Anopheles darlingi</name>
    <name type="common">Mosquito</name>
    <dbReference type="NCBI Taxonomy" id="43151"/>
    <lineage>
        <taxon>Eukaryota</taxon>
        <taxon>Metazoa</taxon>
        <taxon>Ecdysozoa</taxon>
        <taxon>Arthropoda</taxon>
        <taxon>Hexapoda</taxon>
        <taxon>Insecta</taxon>
        <taxon>Pterygota</taxon>
        <taxon>Neoptera</taxon>
        <taxon>Endopterygota</taxon>
        <taxon>Diptera</taxon>
        <taxon>Nematocera</taxon>
        <taxon>Culicoidea</taxon>
        <taxon>Culicidae</taxon>
        <taxon>Anophelinae</taxon>
        <taxon>Anopheles</taxon>
    </lineage>
</organism>
<sequence>MPRCHLARFTGVPRCLSIGTPAACCWARFVSAAGLGRLVAIVGPAGRSRSGAIRSGWIEGDLKGSFCAEGPVAPAVCAAALAAVCG</sequence>
<accession>A0A2M4DJX6</accession>
<dbReference type="EMBL" id="GGFL01013668">
    <property type="protein sequence ID" value="MBW77846.1"/>
    <property type="molecule type" value="Transcribed_RNA"/>
</dbReference>
<evidence type="ECO:0000313" key="1">
    <source>
        <dbReference type="EMBL" id="MBW77846.1"/>
    </source>
</evidence>
<dbReference type="AlphaFoldDB" id="A0A2M4DJX6"/>
<name>A0A2M4DJX6_ANODA</name>
<reference evidence="1" key="1">
    <citation type="submission" date="2018-01" db="EMBL/GenBank/DDBJ databases">
        <title>An insight into the sialome of Amazonian anophelines.</title>
        <authorList>
            <person name="Ribeiro J.M."/>
            <person name="Scarpassa V."/>
            <person name="Calvo E."/>
        </authorList>
    </citation>
    <scope>NUCLEOTIDE SEQUENCE</scope>
</reference>